<name>A0A834I6H5_RHYFE</name>
<sequence>GRFLYSGLDTTYQWYVPVSYTLASNLTQFTNTTLTQWLHPNETFEIKVKSVDEEWVILNNQASGYYRVHYGDMWHNISRSLQSSNFSDIPDLNRAQLLDDLFAFGRARMVNYSLILDFTQYLSSEESHYSWDVAIKGFNYILRRADNNLKPVILEYIFKLIERVYSTVSWDPKDNEADYLYTTKQIDILTGACHFGYAACVDTALEKFERFYLTGNKPHKNVRQLVYCMAIRHATDSSYWDFLWRVYDITSTENEKMKLLFAFGCTQNENQLKTYLQMSLDATSDIKPQDASAVFSAVCSSSSLGAKIAFEFLVENQDKILER</sequence>
<organism evidence="3 4">
    <name type="scientific">Rhynchophorus ferrugineus</name>
    <name type="common">Red palm weevil</name>
    <name type="synonym">Curculio ferrugineus</name>
    <dbReference type="NCBI Taxonomy" id="354439"/>
    <lineage>
        <taxon>Eukaryota</taxon>
        <taxon>Metazoa</taxon>
        <taxon>Ecdysozoa</taxon>
        <taxon>Arthropoda</taxon>
        <taxon>Hexapoda</taxon>
        <taxon>Insecta</taxon>
        <taxon>Pterygota</taxon>
        <taxon>Neoptera</taxon>
        <taxon>Endopterygota</taxon>
        <taxon>Coleoptera</taxon>
        <taxon>Polyphaga</taxon>
        <taxon>Cucujiformia</taxon>
        <taxon>Curculionidae</taxon>
        <taxon>Dryophthorinae</taxon>
        <taxon>Rhynchophorus</taxon>
    </lineage>
</organism>
<feature type="domain" description="ERAP1-like C-terminal" evidence="2">
    <location>
        <begin position="55"/>
        <end position="323"/>
    </location>
</feature>
<dbReference type="GO" id="GO:0005737">
    <property type="term" value="C:cytoplasm"/>
    <property type="evidence" value="ECO:0007669"/>
    <property type="project" value="TreeGrafter"/>
</dbReference>
<evidence type="ECO:0000259" key="2">
    <source>
        <dbReference type="Pfam" id="PF11838"/>
    </source>
</evidence>
<dbReference type="InterPro" id="IPR050344">
    <property type="entry name" value="Peptidase_M1_aminopeptidases"/>
</dbReference>
<feature type="non-terminal residue" evidence="3">
    <location>
        <position position="1"/>
    </location>
</feature>
<keyword evidence="4" id="KW-1185">Reference proteome</keyword>
<dbReference type="Gene3D" id="1.25.50.20">
    <property type="match status" value="1"/>
</dbReference>
<dbReference type="GO" id="GO:0008270">
    <property type="term" value="F:zinc ion binding"/>
    <property type="evidence" value="ECO:0007669"/>
    <property type="project" value="TreeGrafter"/>
</dbReference>
<dbReference type="PANTHER" id="PTHR11533:SF301">
    <property type="entry name" value="AMINOPEPTIDASE"/>
    <property type="match status" value="1"/>
</dbReference>
<evidence type="ECO:0000313" key="3">
    <source>
        <dbReference type="EMBL" id="KAF7275390.1"/>
    </source>
</evidence>
<comment type="caution">
    <text evidence="3">The sequence shown here is derived from an EMBL/GenBank/DDBJ whole genome shotgun (WGS) entry which is preliminary data.</text>
</comment>
<dbReference type="InterPro" id="IPR024571">
    <property type="entry name" value="ERAP1-like_C_dom"/>
</dbReference>
<dbReference type="Gene3D" id="2.60.40.1910">
    <property type="match status" value="1"/>
</dbReference>
<protein>
    <recommendedName>
        <fullName evidence="2">ERAP1-like C-terminal domain-containing protein</fullName>
    </recommendedName>
</protein>
<dbReference type="AlphaFoldDB" id="A0A834I6H5"/>
<gene>
    <name evidence="3" type="ORF">GWI33_011799</name>
</gene>
<dbReference type="GO" id="GO:0042277">
    <property type="term" value="F:peptide binding"/>
    <property type="evidence" value="ECO:0007669"/>
    <property type="project" value="TreeGrafter"/>
</dbReference>
<dbReference type="OrthoDB" id="10031169at2759"/>
<reference evidence="3" key="1">
    <citation type="submission" date="2020-08" db="EMBL/GenBank/DDBJ databases">
        <title>Genome sequencing and assembly of the red palm weevil Rhynchophorus ferrugineus.</title>
        <authorList>
            <person name="Dias G.B."/>
            <person name="Bergman C.M."/>
            <person name="Manee M."/>
        </authorList>
    </citation>
    <scope>NUCLEOTIDE SEQUENCE</scope>
    <source>
        <strain evidence="3">AA-2017</strain>
        <tissue evidence="3">Whole larva</tissue>
    </source>
</reference>
<dbReference type="EMBL" id="JAACXV010010598">
    <property type="protein sequence ID" value="KAF7275390.1"/>
    <property type="molecule type" value="Genomic_DNA"/>
</dbReference>
<dbReference type="Pfam" id="PF11838">
    <property type="entry name" value="ERAP1_C"/>
    <property type="match status" value="1"/>
</dbReference>
<dbReference type="GO" id="GO:0070006">
    <property type="term" value="F:metalloaminopeptidase activity"/>
    <property type="evidence" value="ECO:0007669"/>
    <property type="project" value="TreeGrafter"/>
</dbReference>
<dbReference type="GO" id="GO:0005615">
    <property type="term" value="C:extracellular space"/>
    <property type="evidence" value="ECO:0007669"/>
    <property type="project" value="TreeGrafter"/>
</dbReference>
<evidence type="ECO:0000313" key="4">
    <source>
        <dbReference type="Proteomes" id="UP000625711"/>
    </source>
</evidence>
<dbReference type="GO" id="GO:0043171">
    <property type="term" value="P:peptide catabolic process"/>
    <property type="evidence" value="ECO:0007669"/>
    <property type="project" value="TreeGrafter"/>
</dbReference>
<comment type="similarity">
    <text evidence="1">Belongs to the peptidase M1 family.</text>
</comment>
<accession>A0A834I6H5</accession>
<proteinExistence type="inferred from homology"/>
<dbReference type="PANTHER" id="PTHR11533">
    <property type="entry name" value="PROTEASE M1 ZINC METALLOPROTEASE"/>
    <property type="match status" value="1"/>
</dbReference>
<dbReference type="GO" id="GO:0016020">
    <property type="term" value="C:membrane"/>
    <property type="evidence" value="ECO:0007669"/>
    <property type="project" value="TreeGrafter"/>
</dbReference>
<evidence type="ECO:0000256" key="1">
    <source>
        <dbReference type="ARBA" id="ARBA00010136"/>
    </source>
</evidence>
<dbReference type="Proteomes" id="UP000625711">
    <property type="component" value="Unassembled WGS sequence"/>
</dbReference>
<dbReference type="GO" id="GO:0006508">
    <property type="term" value="P:proteolysis"/>
    <property type="evidence" value="ECO:0007669"/>
    <property type="project" value="TreeGrafter"/>
</dbReference>